<organism evidence="3 4">
    <name type="scientific">Limnohabitans parvus II-B4</name>
    <dbReference type="NCBI Taxonomy" id="1293052"/>
    <lineage>
        <taxon>Bacteria</taxon>
        <taxon>Pseudomonadati</taxon>
        <taxon>Pseudomonadota</taxon>
        <taxon>Betaproteobacteria</taxon>
        <taxon>Burkholderiales</taxon>
        <taxon>Comamonadaceae</taxon>
        <taxon>Limnohabitans</taxon>
    </lineage>
</organism>
<evidence type="ECO:0000313" key="3">
    <source>
        <dbReference type="EMBL" id="PUE53914.1"/>
    </source>
</evidence>
<feature type="transmembrane region" description="Helical" evidence="1">
    <location>
        <begin position="39"/>
        <end position="56"/>
    </location>
</feature>
<keyword evidence="1" id="KW-1133">Transmembrane helix</keyword>
<keyword evidence="1" id="KW-0472">Membrane</keyword>
<dbReference type="InterPro" id="IPR002541">
    <property type="entry name" value="Cyt_c_assembly"/>
</dbReference>
<evidence type="ECO:0000313" key="4">
    <source>
        <dbReference type="Proteomes" id="UP000250790"/>
    </source>
</evidence>
<feature type="transmembrane region" description="Helical" evidence="1">
    <location>
        <begin position="211"/>
        <end position="228"/>
    </location>
</feature>
<dbReference type="GO" id="GO:0017004">
    <property type="term" value="P:cytochrome complex assembly"/>
    <property type="evidence" value="ECO:0007669"/>
    <property type="project" value="InterPro"/>
</dbReference>
<gene>
    <name evidence="3" type="ORF">B9Z37_04805</name>
</gene>
<feature type="transmembrane region" description="Helical" evidence="1">
    <location>
        <begin position="170"/>
        <end position="191"/>
    </location>
</feature>
<keyword evidence="4" id="KW-1185">Reference proteome</keyword>
<feature type="transmembrane region" description="Helical" evidence="1">
    <location>
        <begin position="121"/>
        <end position="144"/>
    </location>
</feature>
<feature type="transmembrane region" description="Helical" evidence="1">
    <location>
        <begin position="92"/>
        <end position="109"/>
    </location>
</feature>
<dbReference type="Proteomes" id="UP000250790">
    <property type="component" value="Unassembled WGS sequence"/>
</dbReference>
<comment type="caution">
    <text evidence="3">The sequence shown here is derived from an EMBL/GenBank/DDBJ whole genome shotgun (WGS) entry which is preliminary data.</text>
</comment>
<feature type="domain" description="Cytochrome c assembly protein" evidence="2">
    <location>
        <begin position="42"/>
        <end position="262"/>
    </location>
</feature>
<dbReference type="OrthoDB" id="9780793at2"/>
<proteinExistence type="predicted"/>
<reference evidence="3 4" key="1">
    <citation type="submission" date="2017-04" db="EMBL/GenBank/DDBJ databases">
        <title>Unexpected and diverse lifestyles within the genus Limnohabitans.</title>
        <authorList>
            <person name="Kasalicky V."/>
            <person name="Mehrshad M."/>
            <person name="Andrei S.-A."/>
            <person name="Salcher M."/>
            <person name="Kratochvilova H."/>
            <person name="Simek K."/>
            <person name="Ghai R."/>
        </authorList>
    </citation>
    <scope>NUCLEOTIDE SEQUENCE [LARGE SCALE GENOMIC DNA]</scope>
    <source>
        <strain evidence="3 4">II-B4</strain>
    </source>
</reference>
<keyword evidence="1" id="KW-0812">Transmembrane</keyword>
<name>A0A315EDD4_9BURK</name>
<dbReference type="RefSeq" id="WP_108311921.1">
    <property type="nucleotide sequence ID" value="NZ_NESN01000002.1"/>
</dbReference>
<dbReference type="InterPro" id="IPR052372">
    <property type="entry name" value="YpjD/HemX"/>
</dbReference>
<dbReference type="Pfam" id="PF01578">
    <property type="entry name" value="Cytochrom_C_asm"/>
    <property type="match status" value="1"/>
</dbReference>
<feature type="transmembrane region" description="Helical" evidence="1">
    <location>
        <begin position="62"/>
        <end position="80"/>
    </location>
</feature>
<dbReference type="AlphaFoldDB" id="A0A315EDD4"/>
<feature type="transmembrane region" description="Helical" evidence="1">
    <location>
        <begin position="240"/>
        <end position="259"/>
    </location>
</feature>
<sequence>MILASPPFWMLPATVLAALAYGFPALAGGRLNDAHARRLLWLAWVAHAVALLSLLIGPVRFGFAPAISVTAWLVVTAYMIESQFFPKFKARWAMGGLGTVAVVLAWWFPGTPLATQASAWLPLHWALGLSAYGMFAAAVVHAWMMTRAEHEIRLAHDAESGLPLLTLERLTFRFVTAGFVLLSATLVAGVLFGDALYGQGQAHWRWDHKTLFALLSWVTFAVLLIGRSQWGWRGRRAVRVLYIGAGLLLLSYAGSRFVLEVLLGRMG</sequence>
<evidence type="ECO:0000259" key="2">
    <source>
        <dbReference type="Pfam" id="PF01578"/>
    </source>
</evidence>
<accession>A0A315EDD4</accession>
<dbReference type="PANTHER" id="PTHR38034:SF1">
    <property type="entry name" value="INNER MEMBRANE PROTEIN YPJD"/>
    <property type="match status" value="1"/>
</dbReference>
<dbReference type="EMBL" id="NESN01000002">
    <property type="protein sequence ID" value="PUE53914.1"/>
    <property type="molecule type" value="Genomic_DNA"/>
</dbReference>
<dbReference type="PANTHER" id="PTHR38034">
    <property type="entry name" value="INNER MEMBRANE PROTEIN YPJD"/>
    <property type="match status" value="1"/>
</dbReference>
<dbReference type="GO" id="GO:0020037">
    <property type="term" value="F:heme binding"/>
    <property type="evidence" value="ECO:0007669"/>
    <property type="project" value="InterPro"/>
</dbReference>
<evidence type="ECO:0000256" key="1">
    <source>
        <dbReference type="SAM" id="Phobius"/>
    </source>
</evidence>
<feature type="transmembrane region" description="Helical" evidence="1">
    <location>
        <begin position="6"/>
        <end position="27"/>
    </location>
</feature>
<protein>
    <submittedName>
        <fullName evidence="3">Cytochrome C assembly protein</fullName>
    </submittedName>
</protein>